<feature type="repeat" description="PPR" evidence="2">
    <location>
        <begin position="572"/>
        <end position="607"/>
    </location>
</feature>
<reference evidence="3" key="1">
    <citation type="submission" date="2022-02" db="EMBL/GenBank/DDBJ databases">
        <authorList>
            <person name="Henning P.M."/>
            <person name="McCubbin A.G."/>
            <person name="Shore J.S."/>
        </authorList>
    </citation>
    <scope>NUCLEOTIDE SEQUENCE</scope>
    <source>
        <strain evidence="3">F60SS</strain>
        <tissue evidence="3">Leaves</tissue>
    </source>
</reference>
<evidence type="ECO:0000256" key="1">
    <source>
        <dbReference type="ARBA" id="ARBA00022737"/>
    </source>
</evidence>
<dbReference type="Proteomes" id="UP001141552">
    <property type="component" value="Unassembled WGS sequence"/>
</dbReference>
<protein>
    <recommendedName>
        <fullName evidence="5">Pentacotripeptide-repeat region of PRORP domain-containing protein</fullName>
    </recommendedName>
</protein>
<dbReference type="Pfam" id="PF13041">
    <property type="entry name" value="PPR_2"/>
    <property type="match status" value="2"/>
</dbReference>
<evidence type="ECO:0000313" key="3">
    <source>
        <dbReference type="EMBL" id="KAJ4841679.1"/>
    </source>
</evidence>
<evidence type="ECO:0000256" key="2">
    <source>
        <dbReference type="PROSITE-ProRule" id="PRU00708"/>
    </source>
</evidence>
<gene>
    <name evidence="3" type="ORF">Tsubulata_002075</name>
</gene>
<dbReference type="AlphaFoldDB" id="A0A9Q0JHC2"/>
<dbReference type="FunFam" id="1.25.40.10:FF:000073">
    <property type="entry name" value="Pentatricopeptide repeat-containing protein chloroplastic"/>
    <property type="match status" value="1"/>
</dbReference>
<evidence type="ECO:0000313" key="4">
    <source>
        <dbReference type="Proteomes" id="UP001141552"/>
    </source>
</evidence>
<dbReference type="GO" id="GO:0003723">
    <property type="term" value="F:RNA binding"/>
    <property type="evidence" value="ECO:0007669"/>
    <property type="project" value="InterPro"/>
</dbReference>
<dbReference type="GO" id="GO:0009451">
    <property type="term" value="P:RNA modification"/>
    <property type="evidence" value="ECO:0007669"/>
    <property type="project" value="InterPro"/>
</dbReference>
<evidence type="ECO:0008006" key="5">
    <source>
        <dbReference type="Google" id="ProtNLM"/>
    </source>
</evidence>
<dbReference type="PROSITE" id="PS51375">
    <property type="entry name" value="PPR"/>
    <property type="match status" value="4"/>
</dbReference>
<feature type="repeat" description="PPR" evidence="2">
    <location>
        <begin position="135"/>
        <end position="169"/>
    </location>
</feature>
<dbReference type="GO" id="GO:0099402">
    <property type="term" value="P:plant organ development"/>
    <property type="evidence" value="ECO:0007669"/>
    <property type="project" value="UniProtKB-ARBA"/>
</dbReference>
<dbReference type="FunFam" id="1.25.40.10:FF:000158">
    <property type="entry name" value="pentatricopeptide repeat-containing protein At2g33680"/>
    <property type="match status" value="1"/>
</dbReference>
<dbReference type="PANTHER" id="PTHR47926">
    <property type="entry name" value="PENTATRICOPEPTIDE REPEAT-CONTAINING PROTEIN"/>
    <property type="match status" value="1"/>
</dbReference>
<dbReference type="Gene3D" id="1.25.40.10">
    <property type="entry name" value="Tetratricopeptide repeat domain"/>
    <property type="match status" value="6"/>
</dbReference>
<organism evidence="3 4">
    <name type="scientific">Turnera subulata</name>
    <dbReference type="NCBI Taxonomy" id="218843"/>
    <lineage>
        <taxon>Eukaryota</taxon>
        <taxon>Viridiplantae</taxon>
        <taxon>Streptophyta</taxon>
        <taxon>Embryophyta</taxon>
        <taxon>Tracheophyta</taxon>
        <taxon>Spermatophyta</taxon>
        <taxon>Magnoliopsida</taxon>
        <taxon>eudicotyledons</taxon>
        <taxon>Gunneridae</taxon>
        <taxon>Pentapetalae</taxon>
        <taxon>rosids</taxon>
        <taxon>fabids</taxon>
        <taxon>Malpighiales</taxon>
        <taxon>Passifloraceae</taxon>
        <taxon>Turnera</taxon>
    </lineage>
</organism>
<dbReference type="NCBIfam" id="TIGR00756">
    <property type="entry name" value="PPR"/>
    <property type="match status" value="4"/>
</dbReference>
<keyword evidence="4" id="KW-1185">Reference proteome</keyword>
<dbReference type="Pfam" id="PF01535">
    <property type="entry name" value="PPR"/>
    <property type="match status" value="6"/>
</dbReference>
<sequence length="685" mass="77025">MSAASILNRLLSSANLRAEKTQPSDANALTNTILTFLNKPNNNRPRPPNKRKPLQEAVDILFPSPFPIPFPLYHRLFSLCSSSRAVVEARKLESHLVRASPNPPVFLLNRAIEAYGACGCLPDARSLFDEMPHRDGGSWNALIKAHKQCGNPQGALLLFRQMTGEGVPFNEITLACALGSCGIVLAFSLLRQIHGLVVKSGFSRNVILGSSLVDVYGKCKAMPEARAMFDEIEFPNDVTWNVIIRRYLEVGDWRQSLIMFSTLCRRTHGVRPLSFTYSNALVACSEMRALPEGMQIHGVLIKIGLDADEVVLNSLIDVYVKCQYIDSARRVFDQPCSRDLISWTSVVSGYAMSGRMREARDLFNRMPERNVISWNAMLAGYTRHLCWEEALDFVCFMCSATEDIDHVTLGLMLNVSSGLRDIEMGKQIHGFIYRHDFASNVLVGNALLNMYGKCGDLASAREWFYQMRELRDTISWNALLNTYARHGQSEQAMAIFGKMQVETKPSKFTFGTLLAACANMFALYRGKQIHGFMIRHGYDLDTVIRGALVDMYSKCRGIRYALMVYREATERDLILWNSIILGCCHNGRGKTALHLFHSGMKDGGLRPDHITFKGILLACICEGDVELGVQYFNAMSNEYCIIPRLEHYECMIELFSRNGCMNELKKFVTGMPFDPTAPMLTRILS</sequence>
<name>A0A9Q0JHC2_9ROSI</name>
<dbReference type="InterPro" id="IPR046960">
    <property type="entry name" value="PPR_At4g14850-like_plant"/>
</dbReference>
<comment type="caution">
    <text evidence="3">The sequence shown here is derived from an EMBL/GenBank/DDBJ whole genome shotgun (WGS) entry which is preliminary data.</text>
</comment>
<reference evidence="3" key="2">
    <citation type="journal article" date="2023" name="Plants (Basel)">
        <title>Annotation of the Turnera subulata (Passifloraceae) Draft Genome Reveals the S-Locus Evolved after the Divergence of Turneroideae from Passifloroideae in a Stepwise Manner.</title>
        <authorList>
            <person name="Henning P.M."/>
            <person name="Roalson E.H."/>
            <person name="Mir W."/>
            <person name="McCubbin A.G."/>
            <person name="Shore J.S."/>
        </authorList>
    </citation>
    <scope>NUCLEOTIDE SEQUENCE</scope>
    <source>
        <strain evidence="3">F60SS</strain>
    </source>
</reference>
<dbReference type="EMBL" id="JAKUCV010002712">
    <property type="protein sequence ID" value="KAJ4841679.1"/>
    <property type="molecule type" value="Genomic_DNA"/>
</dbReference>
<feature type="repeat" description="PPR" evidence="2">
    <location>
        <begin position="339"/>
        <end position="373"/>
    </location>
</feature>
<dbReference type="InterPro" id="IPR002885">
    <property type="entry name" value="PPR_rpt"/>
</dbReference>
<accession>A0A9Q0JHC2</accession>
<keyword evidence="1" id="KW-0677">Repeat</keyword>
<dbReference type="InterPro" id="IPR011990">
    <property type="entry name" value="TPR-like_helical_dom_sf"/>
</dbReference>
<dbReference type="OrthoDB" id="731210at2759"/>
<proteinExistence type="predicted"/>
<feature type="repeat" description="PPR" evidence="2">
    <location>
        <begin position="472"/>
        <end position="506"/>
    </location>
</feature>